<dbReference type="PROSITE" id="PS01124">
    <property type="entry name" value="HTH_ARAC_FAMILY_2"/>
    <property type="match status" value="1"/>
</dbReference>
<dbReference type="Gene3D" id="3.40.50.880">
    <property type="match status" value="1"/>
</dbReference>
<gene>
    <name evidence="5" type="ORF">HNP49_001510</name>
</gene>
<dbReference type="SUPFAM" id="SSF46689">
    <property type="entry name" value="Homeodomain-like"/>
    <property type="match status" value="2"/>
</dbReference>
<dbReference type="InterPro" id="IPR018060">
    <property type="entry name" value="HTH_AraC"/>
</dbReference>
<evidence type="ECO:0000256" key="2">
    <source>
        <dbReference type="ARBA" id="ARBA00023125"/>
    </source>
</evidence>
<protein>
    <submittedName>
        <fullName evidence="5">Transcriptional regulator GlxA family with amidase domain</fullName>
    </submittedName>
</protein>
<keyword evidence="6" id="KW-1185">Reference proteome</keyword>
<dbReference type="AlphaFoldDB" id="A0A7X0BRM9"/>
<evidence type="ECO:0000259" key="4">
    <source>
        <dbReference type="PROSITE" id="PS01124"/>
    </source>
</evidence>
<dbReference type="GO" id="GO:0043565">
    <property type="term" value="F:sequence-specific DNA binding"/>
    <property type="evidence" value="ECO:0007669"/>
    <property type="project" value="InterPro"/>
</dbReference>
<dbReference type="Proteomes" id="UP000557193">
    <property type="component" value="Unassembled WGS sequence"/>
</dbReference>
<dbReference type="Gene3D" id="1.10.10.60">
    <property type="entry name" value="Homeodomain-like"/>
    <property type="match status" value="1"/>
</dbReference>
<dbReference type="EMBL" id="JACHLL010000002">
    <property type="protein sequence ID" value="MBB6341353.1"/>
    <property type="molecule type" value="Genomic_DNA"/>
</dbReference>
<dbReference type="InterPro" id="IPR018062">
    <property type="entry name" value="HTH_AraC-typ_CS"/>
</dbReference>
<evidence type="ECO:0000313" key="5">
    <source>
        <dbReference type="EMBL" id="MBB6341353.1"/>
    </source>
</evidence>
<dbReference type="InterPro" id="IPR029062">
    <property type="entry name" value="Class_I_gatase-like"/>
</dbReference>
<keyword evidence="2" id="KW-0238">DNA-binding</keyword>
<dbReference type="PANTHER" id="PTHR43130">
    <property type="entry name" value="ARAC-FAMILY TRANSCRIPTIONAL REGULATOR"/>
    <property type="match status" value="1"/>
</dbReference>
<dbReference type="GO" id="GO:0003700">
    <property type="term" value="F:DNA-binding transcription factor activity"/>
    <property type="evidence" value="ECO:0007669"/>
    <property type="project" value="InterPro"/>
</dbReference>
<dbReference type="PRINTS" id="PR00032">
    <property type="entry name" value="HTHARAC"/>
</dbReference>
<organism evidence="5 6">
    <name type="scientific">Pseudomonas fluvialis</name>
    <dbReference type="NCBI Taxonomy" id="1793966"/>
    <lineage>
        <taxon>Bacteria</taxon>
        <taxon>Pseudomonadati</taxon>
        <taxon>Pseudomonadota</taxon>
        <taxon>Gammaproteobacteria</taxon>
        <taxon>Pseudomonadales</taxon>
        <taxon>Pseudomonadaceae</taxon>
        <taxon>Pseudomonas</taxon>
    </lineage>
</organism>
<dbReference type="GO" id="GO:0009893">
    <property type="term" value="P:positive regulation of metabolic process"/>
    <property type="evidence" value="ECO:0007669"/>
    <property type="project" value="UniProtKB-ARBA"/>
</dbReference>
<evidence type="ECO:0000313" key="6">
    <source>
        <dbReference type="Proteomes" id="UP000557193"/>
    </source>
</evidence>
<dbReference type="RefSeq" id="WP_311772086.1">
    <property type="nucleotide sequence ID" value="NZ_JACHLL010000002.1"/>
</dbReference>
<dbReference type="InterPro" id="IPR052158">
    <property type="entry name" value="INH-QAR"/>
</dbReference>
<dbReference type="PANTHER" id="PTHR43130:SF3">
    <property type="entry name" value="HTH-TYPE TRANSCRIPTIONAL REGULATOR RV1931C"/>
    <property type="match status" value="1"/>
</dbReference>
<dbReference type="InterPro" id="IPR020449">
    <property type="entry name" value="Tscrpt_reg_AraC-type_HTH"/>
</dbReference>
<feature type="domain" description="HTH araC/xylS-type" evidence="4">
    <location>
        <begin position="226"/>
        <end position="324"/>
    </location>
</feature>
<name>A0A7X0BRM9_9PSED</name>
<keyword evidence="1" id="KW-0805">Transcription regulation</keyword>
<sequence>MLIFANYFLQVAAVLHISLYVCPQTVVSSLSQAHDCFGLANHLAGKPLFRLSRCSRDGQAVQLPYARIDVDGDLVLAESADLLLPATGSDIARTLADNQTLLDWLARRPASQTLASLCSSAFLLAEAGQLDGGPATTHWALASQFRQRYPRVRLQVQHLHCQHQQRFTSGGAQAGLDLCLHLISLHAGPWLAEQVAAALVVDRQRGEQTRFQPLLPTPRQDDPALLDLLRWLQRRHASSIDLEMLASRLHCSTRTLLRRFKAATGLTPNDYLQRLRIVAAQSALRQPQQSLEQIALNVGYQDRATFARLFKQLCGETPGAYRRRVLTP</sequence>
<keyword evidence="3" id="KW-0804">Transcription</keyword>
<evidence type="ECO:0000256" key="3">
    <source>
        <dbReference type="ARBA" id="ARBA00023163"/>
    </source>
</evidence>
<dbReference type="SUPFAM" id="SSF52317">
    <property type="entry name" value="Class I glutamine amidotransferase-like"/>
    <property type="match status" value="1"/>
</dbReference>
<proteinExistence type="predicted"/>
<accession>A0A7X0BRM9</accession>
<reference evidence="5 6" key="1">
    <citation type="submission" date="2020-08" db="EMBL/GenBank/DDBJ databases">
        <title>Functional genomics of gut bacteria from endangered species of beetles.</title>
        <authorList>
            <person name="Carlos-Shanley C."/>
        </authorList>
    </citation>
    <scope>NUCLEOTIDE SEQUENCE [LARGE SCALE GENOMIC DNA]</scope>
    <source>
        <strain evidence="5 6">S00202</strain>
    </source>
</reference>
<dbReference type="Pfam" id="PF12833">
    <property type="entry name" value="HTH_18"/>
    <property type="match status" value="1"/>
</dbReference>
<evidence type="ECO:0000256" key="1">
    <source>
        <dbReference type="ARBA" id="ARBA00023015"/>
    </source>
</evidence>
<dbReference type="PROSITE" id="PS00041">
    <property type="entry name" value="HTH_ARAC_FAMILY_1"/>
    <property type="match status" value="1"/>
</dbReference>
<dbReference type="SMART" id="SM00342">
    <property type="entry name" value="HTH_ARAC"/>
    <property type="match status" value="1"/>
</dbReference>
<dbReference type="InterPro" id="IPR009057">
    <property type="entry name" value="Homeodomain-like_sf"/>
</dbReference>
<comment type="caution">
    <text evidence="5">The sequence shown here is derived from an EMBL/GenBank/DDBJ whole genome shotgun (WGS) entry which is preliminary data.</text>
</comment>